<evidence type="ECO:0000256" key="6">
    <source>
        <dbReference type="SAM" id="Phobius"/>
    </source>
</evidence>
<comment type="caution">
    <text evidence="8">The sequence shown here is derived from an EMBL/GenBank/DDBJ whole genome shotgun (WGS) entry which is preliminary data.</text>
</comment>
<comment type="subcellular location">
    <subcellularLocation>
        <location evidence="1">Membrane</location>
        <topology evidence="1">Multi-pass membrane protein</topology>
    </subcellularLocation>
</comment>
<dbReference type="PANTHER" id="PTHR43243">
    <property type="entry name" value="INNER MEMBRANE TRANSPORTER YGJI-RELATED"/>
    <property type="match status" value="1"/>
</dbReference>
<dbReference type="EMBL" id="MKGI01000048">
    <property type="protein sequence ID" value="OEL11160.1"/>
    <property type="molecule type" value="Genomic_DNA"/>
</dbReference>
<evidence type="ECO:0000256" key="3">
    <source>
        <dbReference type="ARBA" id="ARBA00022692"/>
    </source>
</evidence>
<keyword evidence="9" id="KW-1185">Reference proteome</keyword>
<feature type="transmembrane region" description="Helical" evidence="6">
    <location>
        <begin position="335"/>
        <end position="355"/>
    </location>
</feature>
<keyword evidence="3 6" id="KW-0812">Transmembrane</keyword>
<dbReference type="Gene3D" id="1.20.1740.10">
    <property type="entry name" value="Amino acid/polyamine transporter I"/>
    <property type="match status" value="1"/>
</dbReference>
<feature type="transmembrane region" description="Helical" evidence="6">
    <location>
        <begin position="20"/>
        <end position="45"/>
    </location>
</feature>
<proteinExistence type="predicted"/>
<reference evidence="8 9" key="1">
    <citation type="submission" date="2016-09" db="EMBL/GenBank/DDBJ databases">
        <authorList>
            <person name="Capua I."/>
            <person name="De Benedictis P."/>
            <person name="Joannis T."/>
            <person name="Lombin L.H."/>
            <person name="Cattoli G."/>
        </authorList>
    </citation>
    <scope>NUCLEOTIDE SEQUENCE [LARGE SCALE GENOMIC DNA]</scope>
    <source>
        <strain evidence="8 9">NRS-1</strain>
    </source>
</reference>
<dbReference type="Pfam" id="PF13906">
    <property type="entry name" value="AA_permease_C"/>
    <property type="match status" value="1"/>
</dbReference>
<evidence type="ECO:0000313" key="9">
    <source>
        <dbReference type="Proteomes" id="UP000095601"/>
    </source>
</evidence>
<gene>
    <name evidence="8" type="ORF">BHF72_2366</name>
</gene>
<evidence type="ECO:0000256" key="1">
    <source>
        <dbReference type="ARBA" id="ARBA00004141"/>
    </source>
</evidence>
<dbReference type="Proteomes" id="UP000095601">
    <property type="component" value="Unassembled WGS sequence"/>
</dbReference>
<dbReference type="Pfam" id="PF13520">
    <property type="entry name" value="AA_permease_2"/>
    <property type="match status" value="1"/>
</dbReference>
<feature type="transmembrane region" description="Helical" evidence="6">
    <location>
        <begin position="57"/>
        <end position="75"/>
    </location>
</feature>
<dbReference type="KEGG" id="cnr:EB819_03765"/>
<feature type="transmembrane region" description="Helical" evidence="6">
    <location>
        <begin position="206"/>
        <end position="226"/>
    </location>
</feature>
<feature type="transmembrane region" description="Helical" evidence="6">
    <location>
        <begin position="382"/>
        <end position="400"/>
    </location>
</feature>
<dbReference type="GO" id="GO:0016020">
    <property type="term" value="C:membrane"/>
    <property type="evidence" value="ECO:0007669"/>
    <property type="project" value="UniProtKB-SubCell"/>
</dbReference>
<keyword evidence="2" id="KW-0813">Transport</keyword>
<dbReference type="OrthoDB" id="9762947at2"/>
<evidence type="ECO:0000259" key="7">
    <source>
        <dbReference type="Pfam" id="PF13906"/>
    </source>
</evidence>
<sequence length="652" mass="73577">MNQLFRRKHYTGKEHKSELIRALGTWDIVFFGLAAIIGAGSFSSLGEAIFRGGPGVISLYIICAIACAFTAMSYAEFASRIPTAGSAYTYAYASFGELIAWIIGWALIMEYSFGNIYVAFSWSDYFTSFIERLGFGIPDYLSTSYTEAKKAFMAGSQNQELVNAWKSAPIIAGIKFIVDIPALIINALITWLVYIGIKESRNFNNLLVILKLAVIFLIIAVGIFYINSENWVPTNNEGVKSFMPNGFTGVMSAVAGVFFAYIGFDALSVLSEETKNPEKTLPKGMIISLVLSTAIYIVLTLVLTGIVDYRKFEGIGDPLSFIFAAQNANIPWMEFVVSVTAIVAITTVLLVFQMGQPRIWMSMSRDGLMPKKFAEIHPKYKTPSFATIITGVAVGLPILFTDKTFILDFTSIGTIFAFVLVNGGILLMPQKEKLKGRFHLPYINAKYIFPILFIGGLVGFYFWQPEFFHNLWNITDEHEGEFRLSIIIFLIINLALVVLSYLKNLSLIPLLGLTSCLYLLTGMTHNNWFWFGLWFLCGLLIYFMYGKKHSNLTNKIKEFSFNRIEFFINQTVIALIILLFNNKLNSLQLLKNDDIHILIFFYMFMCLLSIINSIGRLNNLKLSKLYSILILIPIINIIFILFLTFKKSNYLK</sequence>
<dbReference type="GO" id="GO:0015171">
    <property type="term" value="F:amino acid transmembrane transporter activity"/>
    <property type="evidence" value="ECO:0007669"/>
    <property type="project" value="TreeGrafter"/>
</dbReference>
<dbReference type="PANTHER" id="PTHR43243:SF4">
    <property type="entry name" value="CATIONIC AMINO ACID TRANSPORTER 4"/>
    <property type="match status" value="1"/>
</dbReference>
<dbReference type="InterPro" id="IPR002293">
    <property type="entry name" value="AA/rel_permease1"/>
</dbReference>
<name>A0A1E5UE52_9FLAO</name>
<feature type="transmembrane region" description="Helical" evidence="6">
    <location>
        <begin position="484"/>
        <end position="502"/>
    </location>
</feature>
<protein>
    <submittedName>
        <fullName evidence="8">Amino acid permease family protein</fullName>
    </submittedName>
</protein>
<evidence type="ECO:0000313" key="8">
    <source>
        <dbReference type="EMBL" id="OEL11160.1"/>
    </source>
</evidence>
<feature type="transmembrane region" description="Helical" evidence="6">
    <location>
        <begin position="566"/>
        <end position="583"/>
    </location>
</feature>
<evidence type="ECO:0000256" key="5">
    <source>
        <dbReference type="ARBA" id="ARBA00023136"/>
    </source>
</evidence>
<dbReference type="AlphaFoldDB" id="A0A1E5UE52"/>
<feature type="transmembrane region" description="Helical" evidence="6">
    <location>
        <begin position="626"/>
        <end position="645"/>
    </location>
</feature>
<evidence type="ECO:0000256" key="2">
    <source>
        <dbReference type="ARBA" id="ARBA00022448"/>
    </source>
</evidence>
<feature type="domain" description="Cationic amino acid transporter C-terminal" evidence="7">
    <location>
        <begin position="507"/>
        <end position="550"/>
    </location>
</feature>
<feature type="transmembrane region" description="Helical" evidence="6">
    <location>
        <begin position="529"/>
        <end position="545"/>
    </location>
</feature>
<dbReference type="InterPro" id="IPR029485">
    <property type="entry name" value="CAT_C"/>
</dbReference>
<accession>A0A1E5UE52</accession>
<organism evidence="8 9">
    <name type="scientific">Cloacibacterium normanense</name>
    <dbReference type="NCBI Taxonomy" id="237258"/>
    <lineage>
        <taxon>Bacteria</taxon>
        <taxon>Pseudomonadati</taxon>
        <taxon>Bacteroidota</taxon>
        <taxon>Flavobacteriia</taxon>
        <taxon>Flavobacteriales</taxon>
        <taxon>Weeksellaceae</taxon>
    </lineage>
</organism>
<feature type="transmembrane region" description="Helical" evidence="6">
    <location>
        <begin position="507"/>
        <end position="523"/>
    </location>
</feature>
<feature type="transmembrane region" description="Helical" evidence="6">
    <location>
        <begin position="595"/>
        <end position="614"/>
    </location>
</feature>
<feature type="transmembrane region" description="Helical" evidence="6">
    <location>
        <begin position="285"/>
        <end position="307"/>
    </location>
</feature>
<feature type="transmembrane region" description="Helical" evidence="6">
    <location>
        <begin position="246"/>
        <end position="264"/>
    </location>
</feature>
<feature type="transmembrane region" description="Helical" evidence="6">
    <location>
        <begin position="447"/>
        <end position="464"/>
    </location>
</feature>
<keyword evidence="4 6" id="KW-1133">Transmembrane helix</keyword>
<evidence type="ECO:0000256" key="4">
    <source>
        <dbReference type="ARBA" id="ARBA00022989"/>
    </source>
</evidence>
<dbReference type="PATRIC" id="fig|237258.4.peg.2527"/>
<feature type="transmembrane region" description="Helical" evidence="6">
    <location>
        <begin position="406"/>
        <end position="427"/>
    </location>
</feature>
<feature type="transmembrane region" description="Helical" evidence="6">
    <location>
        <begin position="170"/>
        <end position="194"/>
    </location>
</feature>
<dbReference type="STRING" id="237258.SAMN04489756_1312"/>
<keyword evidence="5 6" id="KW-0472">Membrane</keyword>